<dbReference type="InterPro" id="IPR000843">
    <property type="entry name" value="HTH_LacI"/>
</dbReference>
<dbReference type="SMART" id="SM00354">
    <property type="entry name" value="HTH_LACI"/>
    <property type="match status" value="1"/>
</dbReference>
<dbReference type="CDD" id="cd06267">
    <property type="entry name" value="PBP1_LacI_sugar_binding-like"/>
    <property type="match status" value="1"/>
</dbReference>
<dbReference type="SUPFAM" id="SSF47413">
    <property type="entry name" value="lambda repressor-like DNA-binding domains"/>
    <property type="match status" value="1"/>
</dbReference>
<dbReference type="PANTHER" id="PTHR30146:SF153">
    <property type="entry name" value="LACTOSE OPERON REPRESSOR"/>
    <property type="match status" value="1"/>
</dbReference>
<dbReference type="RefSeq" id="WP_380231876.1">
    <property type="nucleotide sequence ID" value="NZ_JBHSVH010000002.1"/>
</dbReference>
<evidence type="ECO:0000313" key="6">
    <source>
        <dbReference type="Proteomes" id="UP001596435"/>
    </source>
</evidence>
<evidence type="ECO:0000259" key="4">
    <source>
        <dbReference type="PROSITE" id="PS50932"/>
    </source>
</evidence>
<dbReference type="InterPro" id="IPR010982">
    <property type="entry name" value="Lambda_DNA-bd_dom_sf"/>
</dbReference>
<protein>
    <submittedName>
        <fullName evidence="5">LacI family DNA-binding transcriptional regulator</fullName>
    </submittedName>
</protein>
<gene>
    <name evidence="5" type="ORF">ACFQMG_23160</name>
</gene>
<organism evidence="5 6">
    <name type="scientific">Kitasatospora paranensis</name>
    <dbReference type="NCBI Taxonomy" id="258053"/>
    <lineage>
        <taxon>Bacteria</taxon>
        <taxon>Bacillati</taxon>
        <taxon>Actinomycetota</taxon>
        <taxon>Actinomycetes</taxon>
        <taxon>Kitasatosporales</taxon>
        <taxon>Streptomycetaceae</taxon>
        <taxon>Kitasatospora</taxon>
    </lineage>
</organism>
<dbReference type="InterPro" id="IPR028082">
    <property type="entry name" value="Peripla_BP_I"/>
</dbReference>
<dbReference type="EMBL" id="JBHTAJ010000047">
    <property type="protein sequence ID" value="MFC7182453.1"/>
    <property type="molecule type" value="Genomic_DNA"/>
</dbReference>
<dbReference type="Gene3D" id="1.10.260.40">
    <property type="entry name" value="lambda repressor-like DNA-binding domains"/>
    <property type="match status" value="1"/>
</dbReference>
<keyword evidence="3" id="KW-0804">Transcription</keyword>
<dbReference type="Proteomes" id="UP001596435">
    <property type="component" value="Unassembled WGS sequence"/>
</dbReference>
<keyword evidence="6" id="KW-1185">Reference proteome</keyword>
<dbReference type="Pfam" id="PF13377">
    <property type="entry name" value="Peripla_BP_3"/>
    <property type="match status" value="1"/>
</dbReference>
<reference evidence="6" key="1">
    <citation type="journal article" date="2019" name="Int. J. Syst. Evol. Microbiol.">
        <title>The Global Catalogue of Microorganisms (GCM) 10K type strain sequencing project: providing services to taxonomists for standard genome sequencing and annotation.</title>
        <authorList>
            <consortium name="The Broad Institute Genomics Platform"/>
            <consortium name="The Broad Institute Genome Sequencing Center for Infectious Disease"/>
            <person name="Wu L."/>
            <person name="Ma J."/>
        </authorList>
    </citation>
    <scope>NUCLEOTIDE SEQUENCE [LARGE SCALE GENOMIC DNA]</scope>
    <source>
        <strain evidence="6">CGMCC 1.12859</strain>
    </source>
</reference>
<keyword evidence="1" id="KW-0805">Transcription regulation</keyword>
<accession>A0ABW2G5D7</accession>
<feature type="domain" description="HTH lacI-type" evidence="4">
    <location>
        <begin position="3"/>
        <end position="58"/>
    </location>
</feature>
<sequence>MAVTLGDVARHAGVSLATASRVLNGSARTVTEALSEKVRASAETLGYLTNAPAQALAKASGATVGVLLHDVADPYFGAIARGVWDAASEAGLLSLVASTDADPETELGAIRMLHGQRVRAIVLAGSGYTDPDAVRRIDRALDAYREQGGAVAAITDHGPGYDTVLPANRSGAAGLTGALIALGHRRIAVVTGPERLRVPAERLGGVLDALAAAGLDPAAALVERTEFSHAGGRAAIGRILAAGGPESWPTAVVALSDICAAGVLAELRDRGVAVPGRISVAGFDDIPLAADLAPPLSTVRIPLARLGAEAVRLALAAGEPQPAGGGAGRIAVPLPAEVVLRASTAPPPHD</sequence>
<evidence type="ECO:0000256" key="2">
    <source>
        <dbReference type="ARBA" id="ARBA00023125"/>
    </source>
</evidence>
<dbReference type="PRINTS" id="PR00036">
    <property type="entry name" value="HTHLACI"/>
</dbReference>
<keyword evidence="2 5" id="KW-0238">DNA-binding</keyword>
<dbReference type="InterPro" id="IPR046335">
    <property type="entry name" value="LacI/GalR-like_sensor"/>
</dbReference>
<name>A0ABW2G5D7_9ACTN</name>
<comment type="caution">
    <text evidence="5">The sequence shown here is derived from an EMBL/GenBank/DDBJ whole genome shotgun (WGS) entry which is preliminary data.</text>
</comment>
<dbReference type="CDD" id="cd01392">
    <property type="entry name" value="HTH_LacI"/>
    <property type="match status" value="1"/>
</dbReference>
<dbReference type="Pfam" id="PF00356">
    <property type="entry name" value="LacI"/>
    <property type="match status" value="1"/>
</dbReference>
<evidence type="ECO:0000256" key="1">
    <source>
        <dbReference type="ARBA" id="ARBA00023015"/>
    </source>
</evidence>
<evidence type="ECO:0000313" key="5">
    <source>
        <dbReference type="EMBL" id="MFC7182453.1"/>
    </source>
</evidence>
<proteinExistence type="predicted"/>
<evidence type="ECO:0000256" key="3">
    <source>
        <dbReference type="ARBA" id="ARBA00023163"/>
    </source>
</evidence>
<dbReference type="Gene3D" id="3.40.50.2300">
    <property type="match status" value="2"/>
</dbReference>
<dbReference type="PROSITE" id="PS00356">
    <property type="entry name" value="HTH_LACI_1"/>
    <property type="match status" value="1"/>
</dbReference>
<dbReference type="PROSITE" id="PS50932">
    <property type="entry name" value="HTH_LACI_2"/>
    <property type="match status" value="1"/>
</dbReference>
<dbReference type="GO" id="GO:0003677">
    <property type="term" value="F:DNA binding"/>
    <property type="evidence" value="ECO:0007669"/>
    <property type="project" value="UniProtKB-KW"/>
</dbReference>
<dbReference type="SUPFAM" id="SSF53822">
    <property type="entry name" value="Periplasmic binding protein-like I"/>
    <property type="match status" value="1"/>
</dbReference>
<dbReference type="PANTHER" id="PTHR30146">
    <property type="entry name" value="LACI-RELATED TRANSCRIPTIONAL REPRESSOR"/>
    <property type="match status" value="1"/>
</dbReference>